<dbReference type="PANTHER" id="PTHR12645">
    <property type="entry name" value="ALR/ERV"/>
    <property type="match status" value="1"/>
</dbReference>
<evidence type="ECO:0000256" key="3">
    <source>
        <dbReference type="ARBA" id="ARBA00022827"/>
    </source>
</evidence>
<dbReference type="PROSITE" id="PS51324">
    <property type="entry name" value="ERV_ALR"/>
    <property type="match status" value="1"/>
</dbReference>
<feature type="signal peptide" evidence="7">
    <location>
        <begin position="1"/>
        <end position="21"/>
    </location>
</feature>
<dbReference type="GO" id="GO:0050660">
    <property type="term" value="F:flavin adenine dinucleotide binding"/>
    <property type="evidence" value="ECO:0007669"/>
    <property type="project" value="TreeGrafter"/>
</dbReference>
<keyword evidence="3 6" id="KW-0274">FAD</keyword>
<keyword evidence="2 6" id="KW-0285">Flavoprotein</keyword>
<dbReference type="PANTHER" id="PTHR12645:SF0">
    <property type="entry name" value="FAD-LINKED SULFHYDRYL OXIDASE ALR"/>
    <property type="match status" value="1"/>
</dbReference>
<gene>
    <name evidence="9" type="ORF">MACK_001604</name>
</gene>
<dbReference type="Gene3D" id="1.20.120.310">
    <property type="entry name" value="ERV/ALR sulfhydryl oxidase domain"/>
    <property type="match status" value="1"/>
</dbReference>
<dbReference type="InterPro" id="IPR017905">
    <property type="entry name" value="ERV/ALR_sulphydryl_oxidase"/>
</dbReference>
<dbReference type="SUPFAM" id="SSF69000">
    <property type="entry name" value="FAD-dependent thiol oxidase"/>
    <property type="match status" value="1"/>
</dbReference>
<evidence type="ECO:0000256" key="6">
    <source>
        <dbReference type="RuleBase" id="RU371123"/>
    </source>
</evidence>
<feature type="chain" id="PRO_5037538727" description="Sulfhydryl oxidase" evidence="7">
    <location>
        <begin position="22"/>
        <end position="360"/>
    </location>
</feature>
<proteinExistence type="predicted"/>
<name>A0A976QVF6_THEOR</name>
<sequence length="360" mass="42219">MNFIHNCFVLYLLFINSYTFSKTIPKKDQILSDLNDTVKKARGTIKEFEELYKLTKSEVVKFKDVIKDLPNNNYTHERFIQVAEPANEGKIRESLYVTQLKRSTPQSKISIDVKENVDDIVNNTSELASFTDESDGDYFEDELHRMEMEEISRSRVKSIEDQLRSMNNEIQWLITPKQSIKVHTSGENKPESELSQILIIINNYKKLLINILILDLRIPLLKLFVRIRMPPNLIIYYNQYPSCHDRDPSTKLLDNYPPDRTELGNAGWLFLHTIATQYPDNPDEDTKLRYLGFLHSFARLYPCSICREGLVPIYKEIPPNVESRKSFLLWTSKLHNYVNKDTGKPEENYTYEQLLEKYSS</sequence>
<evidence type="ECO:0000313" key="9">
    <source>
        <dbReference type="EMBL" id="UKK02248.2"/>
    </source>
</evidence>
<dbReference type="EMBL" id="CP056071">
    <property type="protein sequence ID" value="UKK02248.2"/>
    <property type="molecule type" value="Genomic_DNA"/>
</dbReference>
<reference evidence="9" key="1">
    <citation type="submission" date="2022-07" db="EMBL/GenBank/DDBJ databases">
        <title>Evaluation of T. orientalis genome assembly methods using nanopore sequencing and analysis of variation between genomes.</title>
        <authorList>
            <person name="Yam J."/>
            <person name="Micallef M.L."/>
            <person name="Liu M."/>
            <person name="Djordjevic S.P."/>
            <person name="Bogema D.R."/>
            <person name="Jenkins C."/>
        </authorList>
    </citation>
    <scope>NUCLEOTIDE SEQUENCE</scope>
    <source>
        <strain evidence="9">Goon Nure</strain>
    </source>
</reference>
<evidence type="ECO:0000313" key="10">
    <source>
        <dbReference type="Proteomes" id="UP000244811"/>
    </source>
</evidence>
<protein>
    <recommendedName>
        <fullName evidence="6">Sulfhydryl oxidase</fullName>
        <ecNumber evidence="6">1.8.3.2</ecNumber>
    </recommendedName>
</protein>
<feature type="domain" description="ERV/ALR sulfhydryl oxidase" evidence="8">
    <location>
        <begin position="256"/>
        <end position="358"/>
    </location>
</feature>
<dbReference type="AlphaFoldDB" id="A0A976QVF6"/>
<evidence type="ECO:0000256" key="4">
    <source>
        <dbReference type="ARBA" id="ARBA00023002"/>
    </source>
</evidence>
<comment type="cofactor">
    <cofactor evidence="1 6">
        <name>FAD</name>
        <dbReference type="ChEBI" id="CHEBI:57692"/>
    </cofactor>
</comment>
<accession>A0A976QVF6</accession>
<evidence type="ECO:0000256" key="1">
    <source>
        <dbReference type="ARBA" id="ARBA00001974"/>
    </source>
</evidence>
<keyword evidence="4 6" id="KW-0560">Oxidoreductase</keyword>
<keyword evidence="5" id="KW-1015">Disulfide bond</keyword>
<dbReference type="InterPro" id="IPR036774">
    <property type="entry name" value="ERV/ALR_sulphydryl_oxid_sf"/>
</dbReference>
<keyword evidence="7" id="KW-0732">Signal</keyword>
<dbReference type="Proteomes" id="UP000244811">
    <property type="component" value="Chromosome 2"/>
</dbReference>
<dbReference type="EC" id="1.8.3.2" evidence="6"/>
<dbReference type="InterPro" id="IPR039799">
    <property type="entry name" value="ALR/ERV"/>
</dbReference>
<organism evidence="9 10">
    <name type="scientific">Theileria orientalis</name>
    <dbReference type="NCBI Taxonomy" id="68886"/>
    <lineage>
        <taxon>Eukaryota</taxon>
        <taxon>Sar</taxon>
        <taxon>Alveolata</taxon>
        <taxon>Apicomplexa</taxon>
        <taxon>Aconoidasida</taxon>
        <taxon>Piroplasmida</taxon>
        <taxon>Theileriidae</taxon>
        <taxon>Theileria</taxon>
    </lineage>
</organism>
<dbReference type="GO" id="GO:0005739">
    <property type="term" value="C:mitochondrion"/>
    <property type="evidence" value="ECO:0007669"/>
    <property type="project" value="TreeGrafter"/>
</dbReference>
<evidence type="ECO:0000256" key="5">
    <source>
        <dbReference type="ARBA" id="ARBA00023157"/>
    </source>
</evidence>
<evidence type="ECO:0000256" key="7">
    <source>
        <dbReference type="SAM" id="SignalP"/>
    </source>
</evidence>
<dbReference type="GO" id="GO:0016971">
    <property type="term" value="F:flavin-dependent sulfhydryl oxidase activity"/>
    <property type="evidence" value="ECO:0007669"/>
    <property type="project" value="InterPro"/>
</dbReference>
<evidence type="ECO:0000256" key="2">
    <source>
        <dbReference type="ARBA" id="ARBA00022630"/>
    </source>
</evidence>
<dbReference type="Pfam" id="PF04777">
    <property type="entry name" value="Evr1_Alr"/>
    <property type="match status" value="1"/>
</dbReference>
<evidence type="ECO:0000259" key="8">
    <source>
        <dbReference type="PROSITE" id="PS51324"/>
    </source>
</evidence>
<comment type="catalytic activity">
    <reaction evidence="6">
        <text>2 R'C(R)SH + O2 = R'C(R)S-S(R)CR' + H2O2</text>
        <dbReference type="Rhea" id="RHEA:17357"/>
        <dbReference type="ChEBI" id="CHEBI:15379"/>
        <dbReference type="ChEBI" id="CHEBI:16240"/>
        <dbReference type="ChEBI" id="CHEBI:16520"/>
        <dbReference type="ChEBI" id="CHEBI:17412"/>
        <dbReference type="EC" id="1.8.3.2"/>
    </reaction>
</comment>